<dbReference type="Pfam" id="PF00487">
    <property type="entry name" value="FA_desaturase"/>
    <property type="match status" value="1"/>
</dbReference>
<dbReference type="Gene3D" id="3.40.50.720">
    <property type="entry name" value="NAD(P)-binding Rossmann-like Domain"/>
    <property type="match status" value="1"/>
</dbReference>
<keyword evidence="1" id="KW-0472">Membrane</keyword>
<dbReference type="CDD" id="cd03510">
    <property type="entry name" value="Rhizobitoxine-FADS-like"/>
    <property type="match status" value="1"/>
</dbReference>
<proteinExistence type="predicted"/>
<feature type="transmembrane region" description="Helical" evidence="1">
    <location>
        <begin position="465"/>
        <end position="482"/>
    </location>
</feature>
<organism evidence="4">
    <name type="scientific">Pseudomonas syringae</name>
    <dbReference type="NCBI Taxonomy" id="317"/>
    <lineage>
        <taxon>Bacteria</taxon>
        <taxon>Pseudomonadati</taxon>
        <taxon>Pseudomonadota</taxon>
        <taxon>Gammaproteobacteria</taxon>
        <taxon>Pseudomonadales</taxon>
        <taxon>Pseudomonadaceae</taxon>
        <taxon>Pseudomonas</taxon>
    </lineage>
</organism>
<keyword evidence="1" id="KW-0812">Transmembrane</keyword>
<evidence type="ECO:0000259" key="2">
    <source>
        <dbReference type="Pfam" id="PF00487"/>
    </source>
</evidence>
<protein>
    <submittedName>
        <fullName evidence="4">Fatty acid desaturase</fullName>
    </submittedName>
</protein>
<feature type="transmembrane region" description="Helical" evidence="1">
    <location>
        <begin position="442"/>
        <end position="459"/>
    </location>
</feature>
<feature type="transmembrane region" description="Helical" evidence="1">
    <location>
        <begin position="291"/>
        <end position="309"/>
    </location>
</feature>
<reference evidence="4" key="1">
    <citation type="journal article" date="1995" name="Gene">
        <title>An open reading frame in the approximately 28-kb tox-argk gene cluster encodes a polypeptide with homology to fatty acid desaturases.</title>
        <authorList>
            <person name="Hatziloukas E."/>
            <person name="Panopoulos N.J."/>
            <person name="Delis S."/>
            <person name="Prosen D.E."/>
            <person name="Schaad N.W."/>
        </authorList>
    </citation>
    <scope>NUCLEOTIDE SEQUENCE</scope>
    <source>
        <strain evidence="4">NPS3121</strain>
    </source>
</reference>
<dbReference type="EMBL" id="L35553">
    <property type="protein sequence ID" value="AAA99932.1"/>
    <property type="molecule type" value="Genomic_DNA"/>
</dbReference>
<dbReference type="GO" id="GO:0046513">
    <property type="term" value="P:ceramide biosynthetic process"/>
    <property type="evidence" value="ECO:0007669"/>
    <property type="project" value="TreeGrafter"/>
</dbReference>
<feature type="domain" description="Fatty acid desaturase" evidence="2">
    <location>
        <begin position="313"/>
        <end position="555"/>
    </location>
</feature>
<dbReference type="PANTHER" id="PTHR12879">
    <property type="entry name" value="SPHINGOLIPID DELTA 4 DESATURASE/C-4 HYDROXYLASE PROTEIN DES2"/>
    <property type="match status" value="1"/>
</dbReference>
<dbReference type="InterPro" id="IPR005804">
    <property type="entry name" value="FA_desaturase_dom"/>
</dbReference>
<feature type="domain" description="Thioester reductase (TE)" evidence="3">
    <location>
        <begin position="9"/>
        <end position="94"/>
    </location>
</feature>
<dbReference type="GO" id="GO:0042284">
    <property type="term" value="F:sphingolipid delta-4 desaturase activity"/>
    <property type="evidence" value="ECO:0007669"/>
    <property type="project" value="TreeGrafter"/>
</dbReference>
<evidence type="ECO:0000259" key="3">
    <source>
        <dbReference type="Pfam" id="PF07993"/>
    </source>
</evidence>
<dbReference type="PANTHER" id="PTHR12879:SF8">
    <property type="entry name" value="SPHINGOLIPID DELTA(4)-DESATURASE DES1"/>
    <property type="match status" value="1"/>
</dbReference>
<keyword evidence="1" id="KW-1133">Transmembrane helix</keyword>
<name>Q52468_PSESX</name>
<sequence>MFPLLIPKSKTGEYRNGYEESKAMAERSLRANFGERISISTFSCSLVVGDSKTGAISRFNGLYPLIRFMAGFSPPFLVGNKTGLLDIVPLDWVVGELRAMIIRFAASGVAEQVVASAGDKRIGYEHLVRHGRKSTGRGHAKTAGLGAQDPVPILKSRQWDFLKRSLSAWSPEGISKNEFRYFERLLQVYGVYASSDRVRAPLNVSSPITGSRRVSATGHQVLASTTSTGIPLPLIDVFRGSRRCHRIGRGVRGMSLATAVVCERKERCRHEKLRVDPHVVHDLMKLRPGKCFIQIGMQWLLIVFAVFFAKWASSWLAYSISIVWIATRQHALLVLMHDASHYLISRRRWLNDTVGNLFLAFPLSVCVSRYRRHHLLHHRHLNTELDPDIKDSQLPKTRIRFYGLLLRDALGVSTLMTLRSVNNFGQLGLFARGSHASRLDRRLAMAFIIAVGGGITWVGGGWDVLWLWVVPAFTILPLILRVRSIAEHGGRLDHPNASNARSIDVGIIERFLWAPCHINRHWEHHLCPAVPTYNLSLLTARLASFFPQSSAAQRTQGYFFSARFAGVGVVPQHHSPMAGRLMFE</sequence>
<dbReference type="InterPro" id="IPR013120">
    <property type="entry name" value="FAR_NAD-bd"/>
</dbReference>
<dbReference type="GO" id="GO:0016020">
    <property type="term" value="C:membrane"/>
    <property type="evidence" value="ECO:0007669"/>
    <property type="project" value="GOC"/>
</dbReference>
<accession>Q52468</accession>
<dbReference type="AlphaFoldDB" id="Q52468"/>
<evidence type="ECO:0000256" key="1">
    <source>
        <dbReference type="SAM" id="Phobius"/>
    </source>
</evidence>
<evidence type="ECO:0000313" key="4">
    <source>
        <dbReference type="EMBL" id="AAA99932.1"/>
    </source>
</evidence>
<dbReference type="Pfam" id="PF07993">
    <property type="entry name" value="NAD_binding_4"/>
    <property type="match status" value="1"/>
</dbReference>